<dbReference type="InterPro" id="IPR058163">
    <property type="entry name" value="LysR-type_TF_proteobact-type"/>
</dbReference>
<dbReference type="InterPro" id="IPR036388">
    <property type="entry name" value="WH-like_DNA-bd_sf"/>
</dbReference>
<accession>A0A240EGX1</accession>
<dbReference type="SUPFAM" id="SSF46785">
    <property type="entry name" value="Winged helix' DNA-binding domain"/>
    <property type="match status" value="1"/>
</dbReference>
<proteinExistence type="inferred from homology"/>
<dbReference type="InterPro" id="IPR000847">
    <property type="entry name" value="LysR_HTH_N"/>
</dbReference>
<dbReference type="EMBL" id="OANU01000017">
    <property type="protein sequence ID" value="SNX47938.1"/>
    <property type="molecule type" value="Genomic_DNA"/>
</dbReference>
<comment type="similarity">
    <text evidence="1">Belongs to the LysR transcriptional regulatory family.</text>
</comment>
<organism evidence="3 4">
    <name type="scientific">Vibrio thalassae</name>
    <dbReference type="NCBI Taxonomy" id="1243014"/>
    <lineage>
        <taxon>Bacteria</taxon>
        <taxon>Pseudomonadati</taxon>
        <taxon>Pseudomonadota</taxon>
        <taxon>Gammaproteobacteria</taxon>
        <taxon>Vibrionales</taxon>
        <taxon>Vibrionaceae</taxon>
        <taxon>Vibrio</taxon>
    </lineage>
</organism>
<dbReference type="Gene3D" id="1.10.10.10">
    <property type="entry name" value="Winged helix-like DNA-binding domain superfamily/Winged helix DNA-binding domain"/>
    <property type="match status" value="1"/>
</dbReference>
<name>A0A240EGX1_9VIBR</name>
<dbReference type="AlphaFoldDB" id="A0A240EGX1"/>
<feature type="domain" description="HTH lysR-type" evidence="2">
    <location>
        <begin position="1"/>
        <end position="59"/>
    </location>
</feature>
<evidence type="ECO:0000256" key="1">
    <source>
        <dbReference type="ARBA" id="ARBA00009437"/>
    </source>
</evidence>
<dbReference type="GO" id="GO:0003700">
    <property type="term" value="F:DNA-binding transcription factor activity"/>
    <property type="evidence" value="ECO:0007669"/>
    <property type="project" value="InterPro"/>
</dbReference>
<dbReference type="PANTHER" id="PTHR30537:SF5">
    <property type="entry name" value="HTH-TYPE TRANSCRIPTIONAL ACTIVATOR TTDR-RELATED"/>
    <property type="match status" value="1"/>
</dbReference>
<evidence type="ECO:0000313" key="4">
    <source>
        <dbReference type="Proteomes" id="UP000219336"/>
    </source>
</evidence>
<evidence type="ECO:0000313" key="3">
    <source>
        <dbReference type="EMBL" id="SNX47938.1"/>
    </source>
</evidence>
<sequence>MDKFSDMEMFASIIKHQGLAAAGRDLGLSPASMTARLQALEERYGVKLLNRSTRDVSLTD</sequence>
<dbReference type="Pfam" id="PF00126">
    <property type="entry name" value="HTH_1"/>
    <property type="match status" value="1"/>
</dbReference>
<dbReference type="PROSITE" id="PS50931">
    <property type="entry name" value="HTH_LYSR"/>
    <property type="match status" value="1"/>
</dbReference>
<dbReference type="PANTHER" id="PTHR30537">
    <property type="entry name" value="HTH-TYPE TRANSCRIPTIONAL REGULATOR"/>
    <property type="match status" value="1"/>
</dbReference>
<dbReference type="InterPro" id="IPR036390">
    <property type="entry name" value="WH_DNA-bd_sf"/>
</dbReference>
<protein>
    <submittedName>
        <fullName evidence="3">HTH-type transcriptional regulator DmlR</fullName>
    </submittedName>
</protein>
<gene>
    <name evidence="3" type="primary">dmlR_2</name>
    <name evidence="3" type="ORF">VTH8203_01553</name>
</gene>
<keyword evidence="4" id="KW-1185">Reference proteome</keyword>
<dbReference type="Proteomes" id="UP000219336">
    <property type="component" value="Unassembled WGS sequence"/>
</dbReference>
<evidence type="ECO:0000259" key="2">
    <source>
        <dbReference type="PROSITE" id="PS50931"/>
    </source>
</evidence>
<reference evidence="4" key="1">
    <citation type="submission" date="2016-06" db="EMBL/GenBank/DDBJ databases">
        <authorList>
            <person name="Rodrigo-Torres L."/>
            <person name="Arahal R.D."/>
            <person name="Lucena T."/>
        </authorList>
    </citation>
    <scope>NUCLEOTIDE SEQUENCE [LARGE SCALE GENOMIC DNA]</scope>
    <source>
        <strain evidence="4">CECT8203</strain>
    </source>
</reference>